<gene>
    <name evidence="1" type="ORF">XFF6991_310130</name>
</gene>
<dbReference type="InterPro" id="IPR009414">
    <property type="entry name" value="DUF1064"/>
</dbReference>
<evidence type="ECO:0000313" key="1">
    <source>
        <dbReference type="EMBL" id="SOO23960.1"/>
    </source>
</evidence>
<dbReference type="Pfam" id="PF06356">
    <property type="entry name" value="DUF1064"/>
    <property type="match status" value="1"/>
</dbReference>
<dbReference type="Gene3D" id="3.40.91.30">
    <property type="match status" value="1"/>
</dbReference>
<evidence type="ECO:0000313" key="2">
    <source>
        <dbReference type="Proteomes" id="UP000234345"/>
    </source>
</evidence>
<dbReference type="AlphaFoldDB" id="A0A7Z7IYH5"/>
<reference evidence="1 2" key="1">
    <citation type="submission" date="2017-10" db="EMBL/GenBank/DDBJ databases">
        <authorList>
            <person name="Regsiter A."/>
            <person name="William W."/>
        </authorList>
    </citation>
    <scope>NUCLEOTIDE SEQUENCE [LARGE SCALE GENOMIC DNA]</scope>
    <source>
        <strain evidence="1 2">CFBP6991</strain>
    </source>
</reference>
<name>A0A7Z7IYH5_XANCH</name>
<dbReference type="EMBL" id="OCZC01000058">
    <property type="protein sequence ID" value="SOO23960.1"/>
    <property type="molecule type" value="Genomic_DNA"/>
</dbReference>
<accession>A0A7Z7IYH5</accession>
<comment type="caution">
    <text evidence="1">The sequence shown here is derived from an EMBL/GenBank/DDBJ whole genome shotgun (WGS) entry which is preliminary data.</text>
</comment>
<protein>
    <recommendedName>
        <fullName evidence="3">DUF1064 domain-containing protein</fullName>
    </recommendedName>
</protein>
<dbReference type="RefSeq" id="WP_099801855.1">
    <property type="nucleotide sequence ID" value="NZ_OCZC01000058.1"/>
</dbReference>
<proteinExistence type="predicted"/>
<evidence type="ECO:0008006" key="3">
    <source>
        <dbReference type="Google" id="ProtNLM"/>
    </source>
</evidence>
<organism evidence="1 2">
    <name type="scientific">Xanthomonas campestris pv. phaseoli</name>
    <dbReference type="NCBI Taxonomy" id="317013"/>
    <lineage>
        <taxon>Bacteria</taxon>
        <taxon>Pseudomonadati</taxon>
        <taxon>Pseudomonadota</taxon>
        <taxon>Gammaproteobacteria</taxon>
        <taxon>Lysobacterales</taxon>
        <taxon>Lysobacteraceae</taxon>
        <taxon>Xanthomonas</taxon>
    </lineage>
</organism>
<sequence>MKFQALGRLKTGTLNKTEQIYAAHLELLRAAGQVVWYRFEGVKLRLADNTFYTPDFAVMAADGVMEMHEVKGFWTDDARVKIKVAADQYPFRFMAFKAVAKKHGGGWHQEEF</sequence>
<dbReference type="Proteomes" id="UP000234345">
    <property type="component" value="Unassembled WGS sequence"/>
</dbReference>